<reference evidence="3" key="1">
    <citation type="submission" date="2021-03" db="EMBL/GenBank/DDBJ databases">
        <authorList>
            <person name="Bekaert M."/>
        </authorList>
    </citation>
    <scope>NUCLEOTIDE SEQUENCE</scope>
</reference>
<feature type="region of interest" description="Disordered" evidence="1">
    <location>
        <begin position="167"/>
        <end position="193"/>
    </location>
</feature>
<proteinExistence type="predicted"/>
<sequence length="359" mass="40200">MTPQKINDHVFKPCTEGDGIKISVYHVPSDRPVSIELFDSSKFHDPPVLSVCKNPAEKCTCKSDEAEIVNQGECNKTLKPSCRCKTKAGYFGTDPDLLSVVPRPTGNVETTTAKPTKKEARPSLTPNLTRIIILSSVLPVLFLMIVLFIIGLCWYCRKKQNKRKTYAHLQTKDPEHKKNNLNQENSGYLRNSQSSSIVDMSKYSKRHYVENTEECLSNLQSRLNAATSDRSCQFCSEKFAETDWTNNTIEKDLENQVDHTSDLNSTCLGDRCEPDGKEADTMVKKDTKCEEINHQTYPMCKESNPQVKETEGKPMLKEIESLLNSAPQSSNLGLGTQLPSPGMAELDDQPPLSLATFDE</sequence>
<accession>A0A8S3T063</accession>
<gene>
    <name evidence="3" type="ORF">MEDL_37898</name>
</gene>
<feature type="region of interest" description="Disordered" evidence="1">
    <location>
        <begin position="323"/>
        <end position="359"/>
    </location>
</feature>
<dbReference type="EMBL" id="CAJPWZ010001818">
    <property type="protein sequence ID" value="CAG2224738.1"/>
    <property type="molecule type" value="Genomic_DNA"/>
</dbReference>
<evidence type="ECO:0000313" key="3">
    <source>
        <dbReference type="EMBL" id="CAG2224738.1"/>
    </source>
</evidence>
<keyword evidence="4" id="KW-1185">Reference proteome</keyword>
<keyword evidence="2" id="KW-0812">Transmembrane</keyword>
<feature type="region of interest" description="Disordered" evidence="1">
    <location>
        <begin position="102"/>
        <end position="121"/>
    </location>
</feature>
<dbReference type="OrthoDB" id="6145907at2759"/>
<evidence type="ECO:0000256" key="1">
    <source>
        <dbReference type="SAM" id="MobiDB-lite"/>
    </source>
</evidence>
<dbReference type="Proteomes" id="UP000683360">
    <property type="component" value="Unassembled WGS sequence"/>
</dbReference>
<evidence type="ECO:0000313" key="4">
    <source>
        <dbReference type="Proteomes" id="UP000683360"/>
    </source>
</evidence>
<organism evidence="3 4">
    <name type="scientific">Mytilus edulis</name>
    <name type="common">Blue mussel</name>
    <dbReference type="NCBI Taxonomy" id="6550"/>
    <lineage>
        <taxon>Eukaryota</taxon>
        <taxon>Metazoa</taxon>
        <taxon>Spiralia</taxon>
        <taxon>Lophotrochozoa</taxon>
        <taxon>Mollusca</taxon>
        <taxon>Bivalvia</taxon>
        <taxon>Autobranchia</taxon>
        <taxon>Pteriomorphia</taxon>
        <taxon>Mytilida</taxon>
        <taxon>Mytiloidea</taxon>
        <taxon>Mytilidae</taxon>
        <taxon>Mytilinae</taxon>
        <taxon>Mytilus</taxon>
    </lineage>
</organism>
<feature type="transmembrane region" description="Helical" evidence="2">
    <location>
        <begin position="131"/>
        <end position="155"/>
    </location>
</feature>
<comment type="caution">
    <text evidence="3">The sequence shown here is derived from an EMBL/GenBank/DDBJ whole genome shotgun (WGS) entry which is preliminary data.</text>
</comment>
<keyword evidence="2" id="KW-0472">Membrane</keyword>
<dbReference type="AlphaFoldDB" id="A0A8S3T063"/>
<keyword evidence="2" id="KW-1133">Transmembrane helix</keyword>
<feature type="compositionally biased region" description="Polar residues" evidence="1">
    <location>
        <begin position="180"/>
        <end position="193"/>
    </location>
</feature>
<evidence type="ECO:0000256" key="2">
    <source>
        <dbReference type="SAM" id="Phobius"/>
    </source>
</evidence>
<protein>
    <submittedName>
        <fullName evidence="3">Uncharacterized protein</fullName>
    </submittedName>
</protein>
<name>A0A8S3T063_MYTED</name>
<feature type="compositionally biased region" description="Polar residues" evidence="1">
    <location>
        <begin position="323"/>
        <end position="339"/>
    </location>
</feature>